<dbReference type="GO" id="GO:0005524">
    <property type="term" value="F:ATP binding"/>
    <property type="evidence" value="ECO:0007669"/>
    <property type="project" value="UniProtKB-KW"/>
</dbReference>
<dbReference type="InterPro" id="IPR050267">
    <property type="entry name" value="Anti-sigma-factor_SerPK"/>
</dbReference>
<keyword evidence="3" id="KW-0067">ATP-binding</keyword>
<dbReference type="SUPFAM" id="SSF55874">
    <property type="entry name" value="ATPase domain of HSP90 chaperone/DNA topoisomerase II/histidine kinase"/>
    <property type="match status" value="1"/>
</dbReference>
<proteinExistence type="predicted"/>
<evidence type="ECO:0000256" key="1">
    <source>
        <dbReference type="ARBA" id="ARBA00022527"/>
    </source>
</evidence>
<dbReference type="InterPro" id="IPR003594">
    <property type="entry name" value="HATPase_dom"/>
</dbReference>
<dbReference type="Gene3D" id="3.30.565.10">
    <property type="entry name" value="Histidine kinase-like ATPase, C-terminal domain"/>
    <property type="match status" value="1"/>
</dbReference>
<sequence>MSGDRPAFTVRSVQHRLPRTPRSVAQARTALRAQLTAWDVGPDDVTTAELVLSELVANAVQHAGDPPGRQVKVTLTCTDDGLLRIEVCDACTALPRPHGIAPGADAESGRGLLLVAALAEGWGVTPRAYGIGKTVWAELKLAPA</sequence>
<reference evidence="3 4" key="1">
    <citation type="submission" date="2018-07" db="EMBL/GenBank/DDBJ databases">
        <title>Draft genome of the type strain Streptomyces armeniacus ATCC 15676.</title>
        <authorList>
            <person name="Labana P."/>
            <person name="Gosse J.T."/>
            <person name="Boddy C.N."/>
        </authorList>
    </citation>
    <scope>NUCLEOTIDE SEQUENCE [LARGE SCALE GENOMIC DNA]</scope>
    <source>
        <strain evidence="3 4">ATCC 15676</strain>
    </source>
</reference>
<dbReference type="Proteomes" id="UP000254425">
    <property type="component" value="Chromosome"/>
</dbReference>
<dbReference type="InterPro" id="IPR036890">
    <property type="entry name" value="HATPase_C_sf"/>
</dbReference>
<dbReference type="CDD" id="cd16936">
    <property type="entry name" value="HATPase_RsbW-like"/>
    <property type="match status" value="1"/>
</dbReference>
<dbReference type="PANTHER" id="PTHR35526">
    <property type="entry name" value="ANTI-SIGMA-F FACTOR RSBW-RELATED"/>
    <property type="match status" value="1"/>
</dbReference>
<keyword evidence="4" id="KW-1185">Reference proteome</keyword>
<keyword evidence="1" id="KW-0808">Transferase</keyword>
<keyword evidence="1" id="KW-0418">Kinase</keyword>
<dbReference type="KEGG" id="sarm:DVA86_09550"/>
<keyword evidence="3" id="KW-0547">Nucleotide-binding</keyword>
<dbReference type="GO" id="GO:0004674">
    <property type="term" value="F:protein serine/threonine kinase activity"/>
    <property type="evidence" value="ECO:0007669"/>
    <property type="project" value="UniProtKB-KW"/>
</dbReference>
<evidence type="ECO:0000313" key="4">
    <source>
        <dbReference type="Proteomes" id="UP000254425"/>
    </source>
</evidence>
<organism evidence="3 4">
    <name type="scientific">Streptomyces armeniacus</name>
    <dbReference type="NCBI Taxonomy" id="83291"/>
    <lineage>
        <taxon>Bacteria</taxon>
        <taxon>Bacillati</taxon>
        <taxon>Actinomycetota</taxon>
        <taxon>Actinomycetes</taxon>
        <taxon>Kitasatosporales</taxon>
        <taxon>Streptomycetaceae</taxon>
        <taxon>Streptomyces</taxon>
    </lineage>
</organism>
<accession>A0A345XZZ8</accession>
<evidence type="ECO:0000259" key="2">
    <source>
        <dbReference type="Pfam" id="PF13581"/>
    </source>
</evidence>
<gene>
    <name evidence="3" type="ORF">DVA86_09550</name>
</gene>
<dbReference type="EMBL" id="CP031320">
    <property type="protein sequence ID" value="AXK37214.1"/>
    <property type="molecule type" value="Genomic_DNA"/>
</dbReference>
<dbReference type="PANTHER" id="PTHR35526:SF3">
    <property type="entry name" value="ANTI-SIGMA-F FACTOR RSBW"/>
    <property type="match status" value="1"/>
</dbReference>
<keyword evidence="1" id="KW-0723">Serine/threonine-protein kinase</keyword>
<dbReference type="Pfam" id="PF13581">
    <property type="entry name" value="HATPase_c_2"/>
    <property type="match status" value="1"/>
</dbReference>
<protein>
    <submittedName>
        <fullName evidence="3">ATP-binding protein</fullName>
    </submittedName>
</protein>
<name>A0A345XZZ8_9ACTN</name>
<feature type="domain" description="Histidine kinase/HSP90-like ATPase" evidence="2">
    <location>
        <begin position="18"/>
        <end position="121"/>
    </location>
</feature>
<dbReference type="RefSeq" id="WP_208884550.1">
    <property type="nucleotide sequence ID" value="NZ_CP031320.1"/>
</dbReference>
<dbReference type="AlphaFoldDB" id="A0A345XZZ8"/>
<evidence type="ECO:0000313" key="3">
    <source>
        <dbReference type="EMBL" id="AXK37214.1"/>
    </source>
</evidence>